<dbReference type="GO" id="GO:0071949">
    <property type="term" value="F:FAD binding"/>
    <property type="evidence" value="ECO:0007669"/>
    <property type="project" value="InterPro"/>
</dbReference>
<keyword evidence="2" id="KW-0285">Flavoprotein</keyword>
<dbReference type="EMBL" id="KN846958">
    <property type="protein sequence ID" value="KIW68159.1"/>
    <property type="molecule type" value="Genomic_DNA"/>
</dbReference>
<keyword evidence="8" id="KW-1185">Reference proteome</keyword>
<comment type="similarity">
    <text evidence="1">Belongs to the oxygen-dependent FAD-linked oxidoreductase family.</text>
</comment>
<evidence type="ECO:0000313" key="7">
    <source>
        <dbReference type="EMBL" id="KIW68159.1"/>
    </source>
</evidence>
<evidence type="ECO:0000256" key="2">
    <source>
        <dbReference type="ARBA" id="ARBA00022630"/>
    </source>
</evidence>
<evidence type="ECO:0000256" key="3">
    <source>
        <dbReference type="ARBA" id="ARBA00022827"/>
    </source>
</evidence>
<dbReference type="PROSITE" id="PS51387">
    <property type="entry name" value="FAD_PCMH"/>
    <property type="match status" value="1"/>
</dbReference>
<dbReference type="STRING" id="5601.A0A0D2G8C4"/>
<feature type="signal peptide" evidence="5">
    <location>
        <begin position="1"/>
        <end position="27"/>
    </location>
</feature>
<protein>
    <recommendedName>
        <fullName evidence="6">FAD-binding PCMH-type domain-containing protein</fullName>
    </recommendedName>
</protein>
<organism evidence="7 8">
    <name type="scientific">Phialophora macrospora</name>
    <dbReference type="NCBI Taxonomy" id="1851006"/>
    <lineage>
        <taxon>Eukaryota</taxon>
        <taxon>Fungi</taxon>
        <taxon>Dikarya</taxon>
        <taxon>Ascomycota</taxon>
        <taxon>Pezizomycotina</taxon>
        <taxon>Eurotiomycetes</taxon>
        <taxon>Chaetothyriomycetidae</taxon>
        <taxon>Chaetothyriales</taxon>
        <taxon>Herpotrichiellaceae</taxon>
        <taxon>Phialophora</taxon>
    </lineage>
</organism>
<keyword evidence="4" id="KW-0560">Oxidoreductase</keyword>
<name>A0A0D2G8C4_9EURO</name>
<evidence type="ECO:0000313" key="8">
    <source>
        <dbReference type="Proteomes" id="UP000054266"/>
    </source>
</evidence>
<sequence length="581" mass="63015">MYLVWNHAAPNFISTIAIFTLVCVAQAGQYPLTSSPNDAAIQACHTLASRFSSVVMFPADKGYQSQQARYWASNQADFTPSCRISPTTSEEVGTLVSQLVEFGDDVKFAVSSGGHATAFGASNIDDGITLDLSALDSVSLASDRSYVDVGTGARWLDVYRALDPWGLTVAGGRAASVGVGGYLLGGMRPFIHPMTGHGADKVDKGGISLFSSLCGWGADSVDSIEVVLANGTIVTASASTHSDLLACLKGGANNFGIAISFRIKTFPTHGLLRVSLLQYAHEHLPAVLDALSNFTQNAHLDLNSASADLSVGFDTTLNNPEHNNTVYMLMLTRLIPLEEQPDVATDEKFPQLWQSFFDIPTLSTSTWRSSMSDVAQLVEMSNPYGFRVYKTTMTVRNDAILLARITDLVTTSLQDEAFVRGEPVLQAGLLVQPLTLPHLRYARDQAQAEHQGQGQGLAQAQAQAQGPRNLMLLEDEAEALILLSLEAHYLHSGHSARYTALMDGILAQAEHLARSSNNALHPFRYGNYAAKGQDVWGLLTRGEKEHTRRILDQVRDVQRRYDPIGVWENMLSGGFRIPSKA</sequence>
<keyword evidence="5" id="KW-0732">Signal</keyword>
<dbReference type="InterPro" id="IPR016166">
    <property type="entry name" value="FAD-bd_PCMH"/>
</dbReference>
<accession>A0A0D2G8C4</accession>
<dbReference type="SUPFAM" id="SSF56176">
    <property type="entry name" value="FAD-binding/transporter-associated domain-like"/>
    <property type="match status" value="1"/>
</dbReference>
<feature type="domain" description="FAD-binding PCMH-type" evidence="6">
    <location>
        <begin position="76"/>
        <end position="268"/>
    </location>
</feature>
<dbReference type="Gene3D" id="3.30.465.10">
    <property type="match status" value="1"/>
</dbReference>
<proteinExistence type="inferred from homology"/>
<dbReference type="InterPro" id="IPR016169">
    <property type="entry name" value="FAD-bd_PCMH_sub2"/>
</dbReference>
<evidence type="ECO:0000256" key="1">
    <source>
        <dbReference type="ARBA" id="ARBA00005466"/>
    </source>
</evidence>
<dbReference type="PANTHER" id="PTHR42973:SF13">
    <property type="entry name" value="FAD-BINDING PCMH-TYPE DOMAIN-CONTAINING PROTEIN"/>
    <property type="match status" value="1"/>
</dbReference>
<dbReference type="GO" id="GO:0016491">
    <property type="term" value="F:oxidoreductase activity"/>
    <property type="evidence" value="ECO:0007669"/>
    <property type="project" value="UniProtKB-KW"/>
</dbReference>
<dbReference type="InterPro" id="IPR006094">
    <property type="entry name" value="Oxid_FAD_bind_N"/>
</dbReference>
<dbReference type="Proteomes" id="UP000054266">
    <property type="component" value="Unassembled WGS sequence"/>
</dbReference>
<reference evidence="7 8" key="1">
    <citation type="submission" date="2015-01" db="EMBL/GenBank/DDBJ databases">
        <title>The Genome Sequence of Capronia semiimmersa CBS27337.</title>
        <authorList>
            <consortium name="The Broad Institute Genomics Platform"/>
            <person name="Cuomo C."/>
            <person name="de Hoog S."/>
            <person name="Gorbushina A."/>
            <person name="Stielow B."/>
            <person name="Teixiera M."/>
            <person name="Abouelleil A."/>
            <person name="Chapman S.B."/>
            <person name="Priest M."/>
            <person name="Young S.K."/>
            <person name="Wortman J."/>
            <person name="Nusbaum C."/>
            <person name="Birren B."/>
        </authorList>
    </citation>
    <scope>NUCLEOTIDE SEQUENCE [LARGE SCALE GENOMIC DNA]</scope>
    <source>
        <strain evidence="7 8">CBS 27337</strain>
    </source>
</reference>
<gene>
    <name evidence="7" type="ORF">PV04_04125</name>
</gene>
<dbReference type="InterPro" id="IPR036318">
    <property type="entry name" value="FAD-bd_PCMH-like_sf"/>
</dbReference>
<dbReference type="PANTHER" id="PTHR42973">
    <property type="entry name" value="BINDING OXIDOREDUCTASE, PUTATIVE (AFU_ORTHOLOGUE AFUA_1G17690)-RELATED"/>
    <property type="match status" value="1"/>
</dbReference>
<evidence type="ECO:0000259" key="6">
    <source>
        <dbReference type="PROSITE" id="PS51387"/>
    </source>
</evidence>
<dbReference type="Pfam" id="PF01565">
    <property type="entry name" value="FAD_binding_4"/>
    <property type="match status" value="1"/>
</dbReference>
<evidence type="ECO:0000256" key="5">
    <source>
        <dbReference type="SAM" id="SignalP"/>
    </source>
</evidence>
<evidence type="ECO:0000256" key="4">
    <source>
        <dbReference type="ARBA" id="ARBA00023002"/>
    </source>
</evidence>
<keyword evidence="3" id="KW-0274">FAD</keyword>
<feature type="chain" id="PRO_5002242293" description="FAD-binding PCMH-type domain-containing protein" evidence="5">
    <location>
        <begin position="28"/>
        <end position="581"/>
    </location>
</feature>
<dbReference type="AlphaFoldDB" id="A0A0D2G8C4"/>
<dbReference type="InterPro" id="IPR050416">
    <property type="entry name" value="FAD-linked_Oxidoreductase"/>
</dbReference>